<sequence>MANFHSRIEVTKVSGGRLCFFLKCRILKSTKVLVFKSAGYFLSKKQNELVVERCDSVEELFDLEGLNADEGDVGLLKYLNELRLIDLPRLRHVWNDDPQGILSFKNLKLLQVQNCSSLTNIFTLSMASGLVNLQHMELKRCILVEHIITKEAEEEIVKDKIMFPSMKSISLECLPNLSSFYSARDFLKCPSLKRIDMVGCPNMELLASKFCEEQDLSMIAEGNEAGIHNGDFVFSIAASSGGKVAIPSLEELRVEYNTMKDMWSQADFLSGLKGIELTCFSNDSTLLPSYFFQSLPDLEKLVLSDASFEEIIFHEEIISEETRAGLVKLKELKLSKLPRLKHLMDAKLLTVFQYLETLEVLECGRLEILVPSSVSFQNLKTLEVSNCHGLVNLISSSTARSLERLRKMKIENVD</sequence>
<keyword evidence="1" id="KW-0611">Plant defense</keyword>
<proteinExistence type="predicted"/>
<evidence type="ECO:0000256" key="1">
    <source>
        <dbReference type="ARBA" id="ARBA00022821"/>
    </source>
</evidence>
<dbReference type="AlphaFoldDB" id="A0A6A6KZL8"/>
<comment type="caution">
    <text evidence="3">The sequence shown here is derived from an EMBL/GenBank/DDBJ whole genome shotgun (WGS) entry which is preliminary data.</text>
</comment>
<dbReference type="Gene3D" id="3.80.10.10">
    <property type="entry name" value="Ribonuclease Inhibitor"/>
    <property type="match status" value="2"/>
</dbReference>
<dbReference type="Proteomes" id="UP000467840">
    <property type="component" value="Chromosome 7"/>
</dbReference>
<dbReference type="PANTHER" id="PTHR33463">
    <property type="entry name" value="NB-ARC DOMAIN-CONTAINING PROTEIN-RELATED"/>
    <property type="match status" value="1"/>
</dbReference>
<evidence type="ECO:0000313" key="4">
    <source>
        <dbReference type="Proteomes" id="UP000467840"/>
    </source>
</evidence>
<dbReference type="Pfam" id="PF23247">
    <property type="entry name" value="LRR_RPS2"/>
    <property type="match status" value="2"/>
</dbReference>
<evidence type="ECO:0000313" key="3">
    <source>
        <dbReference type="EMBL" id="KAF2294501.1"/>
    </source>
</evidence>
<organism evidence="3 4">
    <name type="scientific">Hevea brasiliensis</name>
    <name type="common">Para rubber tree</name>
    <name type="synonym">Siphonia brasiliensis</name>
    <dbReference type="NCBI Taxonomy" id="3981"/>
    <lineage>
        <taxon>Eukaryota</taxon>
        <taxon>Viridiplantae</taxon>
        <taxon>Streptophyta</taxon>
        <taxon>Embryophyta</taxon>
        <taxon>Tracheophyta</taxon>
        <taxon>Spermatophyta</taxon>
        <taxon>Magnoliopsida</taxon>
        <taxon>eudicotyledons</taxon>
        <taxon>Gunneridae</taxon>
        <taxon>Pentapetalae</taxon>
        <taxon>rosids</taxon>
        <taxon>fabids</taxon>
        <taxon>Malpighiales</taxon>
        <taxon>Euphorbiaceae</taxon>
        <taxon>Crotonoideae</taxon>
        <taxon>Micrandreae</taxon>
        <taxon>Hevea</taxon>
    </lineage>
</organism>
<feature type="domain" description="Disease resistance protein At4g27190-like leucine-rich repeats" evidence="2">
    <location>
        <begin position="41"/>
        <end position="141"/>
    </location>
</feature>
<gene>
    <name evidence="3" type="ORF">GH714_012019</name>
</gene>
<dbReference type="PANTHER" id="PTHR33463:SF209">
    <property type="entry name" value="DISEASE RESISTANCE PROTEIN RPS2-LIKE"/>
    <property type="match status" value="1"/>
</dbReference>
<accession>A0A6A6KZL8</accession>
<dbReference type="InterPro" id="IPR057135">
    <property type="entry name" value="At4g27190-like_LRR"/>
</dbReference>
<dbReference type="SUPFAM" id="SSF52047">
    <property type="entry name" value="RNI-like"/>
    <property type="match status" value="1"/>
</dbReference>
<dbReference type="SUPFAM" id="SSF52058">
    <property type="entry name" value="L domain-like"/>
    <property type="match status" value="1"/>
</dbReference>
<dbReference type="InterPro" id="IPR032675">
    <property type="entry name" value="LRR_dom_sf"/>
</dbReference>
<protein>
    <recommendedName>
        <fullName evidence="2">Disease resistance protein At4g27190-like leucine-rich repeats domain-containing protein</fullName>
    </recommendedName>
</protein>
<evidence type="ECO:0000259" key="2">
    <source>
        <dbReference type="Pfam" id="PF23247"/>
    </source>
</evidence>
<dbReference type="EMBL" id="JAAGAX010000013">
    <property type="protein sequence ID" value="KAF2294501.1"/>
    <property type="molecule type" value="Genomic_DNA"/>
</dbReference>
<dbReference type="InterPro" id="IPR050905">
    <property type="entry name" value="Plant_NBS-LRR"/>
</dbReference>
<name>A0A6A6KZL8_HEVBR</name>
<keyword evidence="4" id="KW-1185">Reference proteome</keyword>
<reference evidence="3 4" key="1">
    <citation type="journal article" date="2020" name="Mol. Plant">
        <title>The Chromosome-Based Rubber Tree Genome Provides New Insights into Spurge Genome Evolution and Rubber Biosynthesis.</title>
        <authorList>
            <person name="Liu J."/>
            <person name="Shi C."/>
            <person name="Shi C.C."/>
            <person name="Li W."/>
            <person name="Zhang Q.J."/>
            <person name="Zhang Y."/>
            <person name="Li K."/>
            <person name="Lu H.F."/>
            <person name="Shi C."/>
            <person name="Zhu S.T."/>
            <person name="Xiao Z.Y."/>
            <person name="Nan H."/>
            <person name="Yue Y."/>
            <person name="Zhu X.G."/>
            <person name="Wu Y."/>
            <person name="Hong X.N."/>
            <person name="Fan G.Y."/>
            <person name="Tong Y."/>
            <person name="Zhang D."/>
            <person name="Mao C.L."/>
            <person name="Liu Y.L."/>
            <person name="Hao S.J."/>
            <person name="Liu W.Q."/>
            <person name="Lv M.Q."/>
            <person name="Zhang H.B."/>
            <person name="Liu Y."/>
            <person name="Hu-Tang G.R."/>
            <person name="Wang J.P."/>
            <person name="Wang J.H."/>
            <person name="Sun Y.H."/>
            <person name="Ni S.B."/>
            <person name="Chen W.B."/>
            <person name="Zhang X.C."/>
            <person name="Jiao Y.N."/>
            <person name="Eichler E.E."/>
            <person name="Li G.H."/>
            <person name="Liu X."/>
            <person name="Gao L.Z."/>
        </authorList>
    </citation>
    <scope>NUCLEOTIDE SEQUENCE [LARGE SCALE GENOMIC DNA]</scope>
    <source>
        <strain evidence="4">cv. GT1</strain>
        <tissue evidence="3">Leaf</tissue>
    </source>
</reference>
<feature type="domain" description="Disease resistance protein At4g27190-like leucine-rich repeats" evidence="2">
    <location>
        <begin position="249"/>
        <end position="374"/>
    </location>
</feature>